<organism evidence="1 2">
    <name type="scientific">Mytilus coruscus</name>
    <name type="common">Sea mussel</name>
    <dbReference type="NCBI Taxonomy" id="42192"/>
    <lineage>
        <taxon>Eukaryota</taxon>
        <taxon>Metazoa</taxon>
        <taxon>Spiralia</taxon>
        <taxon>Lophotrochozoa</taxon>
        <taxon>Mollusca</taxon>
        <taxon>Bivalvia</taxon>
        <taxon>Autobranchia</taxon>
        <taxon>Pteriomorphia</taxon>
        <taxon>Mytilida</taxon>
        <taxon>Mytiloidea</taxon>
        <taxon>Mytilidae</taxon>
        <taxon>Mytilinae</taxon>
        <taxon>Mytilus</taxon>
    </lineage>
</organism>
<gene>
    <name evidence="1" type="ORF">MCOR_5473</name>
</gene>
<dbReference type="AlphaFoldDB" id="A0A6J8AAS4"/>
<dbReference type="EMBL" id="CACVKT020000976">
    <property type="protein sequence ID" value="CAC5364409.1"/>
    <property type="molecule type" value="Genomic_DNA"/>
</dbReference>
<evidence type="ECO:0000313" key="2">
    <source>
        <dbReference type="Proteomes" id="UP000507470"/>
    </source>
</evidence>
<name>A0A6J8AAS4_MYTCO</name>
<evidence type="ECO:0000313" key="1">
    <source>
        <dbReference type="EMBL" id="CAC5364409.1"/>
    </source>
</evidence>
<reference evidence="1 2" key="1">
    <citation type="submission" date="2020-06" db="EMBL/GenBank/DDBJ databases">
        <authorList>
            <person name="Li R."/>
            <person name="Bekaert M."/>
        </authorList>
    </citation>
    <scope>NUCLEOTIDE SEQUENCE [LARGE SCALE GENOMIC DNA]</scope>
    <source>
        <strain evidence="2">wild</strain>
    </source>
</reference>
<evidence type="ECO:0008006" key="3">
    <source>
        <dbReference type="Google" id="ProtNLM"/>
    </source>
</evidence>
<dbReference type="Proteomes" id="UP000507470">
    <property type="component" value="Unassembled WGS sequence"/>
</dbReference>
<accession>A0A6J8AAS4</accession>
<sequence>MGEFIKTDISGGCSLIDYLIVSSEIFPFIVDFNVLDFDPLFSDTHSRQHFTIKCNARVVHENQFNQSDNNYQIWVNGKRDIFVDAIIDQQDSIDSILVNLEEVNTPTQDEINNIVNKISNIFVSAANKTFGKKQSSYDVDNSKFDPWFTTKCHEKRRLFQRAKRKYGWARNAHNKAEMKKASKLYKRELNRGFSGYSFRMEEEIRKTSKFNPKEF</sequence>
<proteinExistence type="predicted"/>
<keyword evidence="2" id="KW-1185">Reference proteome</keyword>
<protein>
    <recommendedName>
        <fullName evidence="3">Endonuclease/exonuclease/phosphatase domain-containing protein</fullName>
    </recommendedName>
</protein>